<evidence type="ECO:0000256" key="2">
    <source>
        <dbReference type="ARBA" id="ARBA00004474"/>
    </source>
</evidence>
<evidence type="ECO:0000256" key="6">
    <source>
        <dbReference type="ARBA" id="ARBA00049360"/>
    </source>
</evidence>
<evidence type="ECO:0000259" key="7">
    <source>
        <dbReference type="SMART" id="SM00382"/>
    </source>
</evidence>
<protein>
    <recommendedName>
        <fullName evidence="7">AAA+ ATPase domain-containing protein</fullName>
    </recommendedName>
</protein>
<dbReference type="Gene3D" id="3.30.200.110">
    <property type="entry name" value="Inositol-pentakisphosphate 2-kinase, N-lobe"/>
    <property type="match status" value="1"/>
</dbReference>
<dbReference type="InterPro" id="IPR009286">
    <property type="entry name" value="Ins_P5_2-kin"/>
</dbReference>
<dbReference type="OrthoDB" id="272370at2759"/>
<dbReference type="InterPro" id="IPR050747">
    <property type="entry name" value="Mitochondrial_chaperone_BCS1"/>
</dbReference>
<dbReference type="GO" id="GO:0035299">
    <property type="term" value="F:inositol-1,3,4,5,6-pentakisphosphate 2-kinase activity"/>
    <property type="evidence" value="ECO:0007669"/>
    <property type="project" value="InterPro"/>
</dbReference>
<dbReference type="CDD" id="cd19510">
    <property type="entry name" value="RecA-like_BCS1"/>
    <property type="match status" value="1"/>
</dbReference>
<dbReference type="Pfam" id="PF25568">
    <property type="entry name" value="AAA_lid_At3g28540"/>
    <property type="match status" value="1"/>
</dbReference>
<dbReference type="InterPro" id="IPR027417">
    <property type="entry name" value="P-loop_NTPase"/>
</dbReference>
<dbReference type="Pfam" id="PF14363">
    <property type="entry name" value="AAA_assoc"/>
    <property type="match status" value="1"/>
</dbReference>
<proteinExistence type="inferred from homology"/>
<organism evidence="8 9">
    <name type="scientific">Cuscuta campestris</name>
    <dbReference type="NCBI Taxonomy" id="132261"/>
    <lineage>
        <taxon>Eukaryota</taxon>
        <taxon>Viridiplantae</taxon>
        <taxon>Streptophyta</taxon>
        <taxon>Embryophyta</taxon>
        <taxon>Tracheophyta</taxon>
        <taxon>Spermatophyta</taxon>
        <taxon>Magnoliopsida</taxon>
        <taxon>eudicotyledons</taxon>
        <taxon>Gunneridae</taxon>
        <taxon>Pentapetalae</taxon>
        <taxon>asterids</taxon>
        <taxon>lamiids</taxon>
        <taxon>Solanales</taxon>
        <taxon>Convolvulaceae</taxon>
        <taxon>Cuscuteae</taxon>
        <taxon>Cuscuta</taxon>
        <taxon>Cuscuta subgen. Grammica</taxon>
        <taxon>Cuscuta sect. Cleistogrammica</taxon>
    </lineage>
</organism>
<comment type="subcellular location">
    <subcellularLocation>
        <location evidence="2">Plastid</location>
    </subcellularLocation>
</comment>
<comment type="similarity">
    <text evidence="3">Belongs to the AAA ATPase family. BCS1 subfamily.</text>
</comment>
<dbReference type="GO" id="GO:0005524">
    <property type="term" value="F:ATP binding"/>
    <property type="evidence" value="ECO:0007669"/>
    <property type="project" value="InterPro"/>
</dbReference>
<keyword evidence="9" id="KW-1185">Reference proteome</keyword>
<evidence type="ECO:0000256" key="4">
    <source>
        <dbReference type="ARBA" id="ARBA00022801"/>
    </source>
</evidence>
<evidence type="ECO:0000256" key="5">
    <source>
        <dbReference type="ARBA" id="ARBA00022842"/>
    </source>
</evidence>
<dbReference type="InterPro" id="IPR003593">
    <property type="entry name" value="AAA+_ATPase"/>
</dbReference>
<evidence type="ECO:0000313" key="9">
    <source>
        <dbReference type="Proteomes" id="UP000595140"/>
    </source>
</evidence>
<dbReference type="Gene3D" id="3.40.50.300">
    <property type="entry name" value="P-loop containing nucleotide triphosphate hydrolases"/>
    <property type="match status" value="1"/>
</dbReference>
<comment type="catalytic activity">
    <reaction evidence="6">
        <text>ATP + H2O = ADP + phosphate + H(+)</text>
        <dbReference type="Rhea" id="RHEA:13065"/>
        <dbReference type="ChEBI" id="CHEBI:15377"/>
        <dbReference type="ChEBI" id="CHEBI:15378"/>
        <dbReference type="ChEBI" id="CHEBI:30616"/>
        <dbReference type="ChEBI" id="CHEBI:43474"/>
        <dbReference type="ChEBI" id="CHEBI:456216"/>
    </reaction>
</comment>
<dbReference type="GO" id="GO:0006950">
    <property type="term" value="P:response to stress"/>
    <property type="evidence" value="ECO:0007669"/>
    <property type="project" value="UniProtKB-ARBA"/>
</dbReference>
<dbReference type="EMBL" id="OOIL02000230">
    <property type="protein sequence ID" value="VFQ62415.1"/>
    <property type="molecule type" value="Genomic_DNA"/>
</dbReference>
<dbReference type="Pfam" id="PF00004">
    <property type="entry name" value="AAA"/>
    <property type="match status" value="1"/>
</dbReference>
<dbReference type="PROSITE" id="PS00674">
    <property type="entry name" value="AAA"/>
    <property type="match status" value="1"/>
</dbReference>
<dbReference type="InterPro" id="IPR043001">
    <property type="entry name" value="IP5_2-K_N_lobe"/>
</dbReference>
<dbReference type="GO" id="GO:0009536">
    <property type="term" value="C:plastid"/>
    <property type="evidence" value="ECO:0007669"/>
    <property type="project" value="UniProtKB-SubCell"/>
</dbReference>
<evidence type="ECO:0000313" key="8">
    <source>
        <dbReference type="EMBL" id="VFQ62415.1"/>
    </source>
</evidence>
<name>A0A484KD08_9ASTE</name>
<dbReference type="InterPro" id="IPR003959">
    <property type="entry name" value="ATPase_AAA_core"/>
</dbReference>
<evidence type="ECO:0000256" key="3">
    <source>
        <dbReference type="ARBA" id="ARBA00007448"/>
    </source>
</evidence>
<dbReference type="InterPro" id="IPR058017">
    <property type="entry name" value="At3g28540-like_C"/>
</dbReference>
<dbReference type="InterPro" id="IPR025753">
    <property type="entry name" value="AAA_N_dom"/>
</dbReference>
<evidence type="ECO:0000256" key="1">
    <source>
        <dbReference type="ARBA" id="ARBA00001946"/>
    </source>
</evidence>
<keyword evidence="5" id="KW-0460">Magnesium</keyword>
<reference evidence="8 9" key="1">
    <citation type="submission" date="2018-04" db="EMBL/GenBank/DDBJ databases">
        <authorList>
            <person name="Vogel A."/>
        </authorList>
    </citation>
    <scope>NUCLEOTIDE SEQUENCE [LARGE SCALE GENOMIC DNA]</scope>
</reference>
<keyword evidence="4" id="KW-0378">Hydrolase</keyword>
<feature type="domain" description="AAA+ ATPase" evidence="7">
    <location>
        <begin position="651"/>
        <end position="785"/>
    </location>
</feature>
<dbReference type="PANTHER" id="PTHR23070">
    <property type="entry name" value="BCS1 AAA-TYPE ATPASE"/>
    <property type="match status" value="1"/>
</dbReference>
<dbReference type="Proteomes" id="UP000595140">
    <property type="component" value="Unassembled WGS sequence"/>
</dbReference>
<sequence length="854" mass="96191">MEVALGAQDAMEWSYRGEGAANLVLFYCGRSPQFVGKVLRIQKDRANGSENRTGHSSLTIPERHLWKDVKELVSAPTREIAGHFFAQHVMEPLLGPKHIDAGVCILVSKEFLEAVEKNALQVRPPWRVDAAKVNLLSDSAILMSDHSTFPHVTPEEELCICVEIKPKCGFLPQSEFIKESNAVKRRISRFKMHQALKVDQGKLSYISGYDPLDMFSESKDRLDKAMMDLFMTPQNNFRVFLNGSLKFGGLGGVAEATNAKDSQEFEDVLKNVILAEEGMRTKYFLGLISEALLSSGVLNRLLEVQKLDILDVEESGKILRDYLIATTAKDLGIMISFKPQKDGNSESAYSLVSLKSTNQHFNYKVSFIDLDLKYLNKMEFYYELDQKIVKSYIKMINAQHARKMVVFPEPSAASLSLSSGSVLAAATSLAASAIFLRTIATDLVPVALRSHISARLHTLFTRFSSQLTIVIEESDGLTSNQMFEAAALFLGTKISPATRRIKVVKPEKDEELILTVDRSQEIVDFHGGVRVEWVLKSTELNTPSGKGNAAAARTEHRYFELRFNKKHRETVLKVYLPHVLKTWKEMKEQRRSVRLHTVDYNGTDYWSSVVLNHPASFKTMAMPEGAKKEIIEDLDRFISRRDYYRRVGKAWKRGYLLYGPPGTGKSSLVAAIANHLKFDVYDLDLREVQCNSDLRRLLIGSANRSILVIEDIDCNVGLQSRESNNQSPEEDKITLSGLLNFMDGLWSSCGDERIIVFTTNHKDRLDPALLRPGRMDVHIHMSYCTFSGFLTLAANYLKIDHRHHGHHVLYPEIEQLLLKVNATPAEVAGELMKSDDADTALANLITFLQNKEHS</sequence>
<dbReference type="Gene3D" id="6.10.280.40">
    <property type="match status" value="1"/>
</dbReference>
<dbReference type="InterPro" id="IPR003960">
    <property type="entry name" value="ATPase_AAA_CS"/>
</dbReference>
<dbReference type="Pfam" id="PF06090">
    <property type="entry name" value="Ins_P5_2-kin"/>
    <property type="match status" value="1"/>
</dbReference>
<dbReference type="SMART" id="SM00382">
    <property type="entry name" value="AAA"/>
    <property type="match status" value="1"/>
</dbReference>
<accession>A0A484KD08</accession>
<dbReference type="SUPFAM" id="SSF52540">
    <property type="entry name" value="P-loop containing nucleoside triphosphate hydrolases"/>
    <property type="match status" value="1"/>
</dbReference>
<comment type="cofactor">
    <cofactor evidence="1">
        <name>Mg(2+)</name>
        <dbReference type="ChEBI" id="CHEBI:18420"/>
    </cofactor>
</comment>
<dbReference type="AlphaFoldDB" id="A0A484KD08"/>
<gene>
    <name evidence="8" type="ORF">CCAM_LOCUS4191</name>
</gene>
<dbReference type="GO" id="GO:0016887">
    <property type="term" value="F:ATP hydrolysis activity"/>
    <property type="evidence" value="ECO:0007669"/>
    <property type="project" value="InterPro"/>
</dbReference>